<proteinExistence type="predicted"/>
<dbReference type="Proteomes" id="UP000594263">
    <property type="component" value="Unplaced"/>
</dbReference>
<dbReference type="OMA" id="NICICEA"/>
<evidence type="ECO:0000313" key="5">
    <source>
        <dbReference type="EnsemblPlants" id="Kaladp0016s0266.1.v1.1"/>
    </source>
</evidence>
<dbReference type="Gramene" id="Kaladp0016s0266.1.v1.1">
    <property type="protein sequence ID" value="Kaladp0016s0266.1.v1.1"/>
    <property type="gene ID" value="Kaladp0016s0266.v1.1"/>
</dbReference>
<dbReference type="Gene3D" id="1.10.1200.270">
    <property type="entry name" value="Methyltransferase, alpha-helical capping domain"/>
    <property type="match status" value="1"/>
</dbReference>
<dbReference type="SUPFAM" id="SSF53335">
    <property type="entry name" value="S-adenosyl-L-methionine-dependent methyltransferases"/>
    <property type="match status" value="1"/>
</dbReference>
<dbReference type="GO" id="GO:0032259">
    <property type="term" value="P:methylation"/>
    <property type="evidence" value="ECO:0007669"/>
    <property type="project" value="UniProtKB-KW"/>
</dbReference>
<name>A0A7N0ZR22_KALFE</name>
<evidence type="ECO:0000256" key="2">
    <source>
        <dbReference type="ARBA" id="ARBA00022679"/>
    </source>
</evidence>
<dbReference type="Gene3D" id="3.40.50.150">
    <property type="entry name" value="Vaccinia Virus protein VP39"/>
    <property type="match status" value="1"/>
</dbReference>
<sequence>MPSRASSKMGMEEAEGDRKVEQVLCMNGGDGETSYSKNSNLQRNVMASVRHVVEESMTEVWKTFSSKGDLISIADLGCATGPNALFAMLEIVKIIGKFCEKTENHQKKPSIFALLNDLLSNDFNNIFRSLGNFYDALPRNRGFDQCFVAAVPGSFYGRLFPSKSLNFVHSSYSLMWLSQVPDGLVGENGEALNKGNICICEASSLAVRKAFGEQFKRDFNVFLKSRSEEVILGGSMVLTFLGNVGRIAPFKVYEVIGQTLAQMANEGLVNKSKLDIFNLPLHTPSADQISEVILDQNLFNLRKIEVIKTPWDAGMDEEEGIGEIKTRNARGGEFVAKYLRAVVEPLLVAAEFGDRAVMDELFGRAALKFGELMGAGDCHYLSIVVWLTRV</sequence>
<dbReference type="InterPro" id="IPR005299">
    <property type="entry name" value="MeTrfase_7"/>
</dbReference>
<dbReference type="GO" id="GO:0008168">
    <property type="term" value="F:methyltransferase activity"/>
    <property type="evidence" value="ECO:0007669"/>
    <property type="project" value="UniProtKB-KW"/>
</dbReference>
<dbReference type="PANTHER" id="PTHR31009">
    <property type="entry name" value="S-ADENOSYL-L-METHIONINE:CARBOXYL METHYLTRANSFERASE FAMILY PROTEIN"/>
    <property type="match status" value="1"/>
</dbReference>
<dbReference type="InterPro" id="IPR042086">
    <property type="entry name" value="MeTrfase_capping"/>
</dbReference>
<evidence type="ECO:0000313" key="6">
    <source>
        <dbReference type="Proteomes" id="UP000594263"/>
    </source>
</evidence>
<keyword evidence="1" id="KW-0489">Methyltransferase</keyword>
<dbReference type="GO" id="GO:0046872">
    <property type="term" value="F:metal ion binding"/>
    <property type="evidence" value="ECO:0007669"/>
    <property type="project" value="UniProtKB-KW"/>
</dbReference>
<keyword evidence="4" id="KW-0460">Magnesium</keyword>
<dbReference type="EnsemblPlants" id="Kaladp0016s0266.1.v1.1">
    <property type="protein sequence ID" value="Kaladp0016s0266.1.v1.1"/>
    <property type="gene ID" value="Kaladp0016s0266.v1.1"/>
</dbReference>
<dbReference type="Pfam" id="PF03492">
    <property type="entry name" value="Methyltransf_7"/>
    <property type="match status" value="1"/>
</dbReference>
<keyword evidence="3" id="KW-0479">Metal-binding</keyword>
<evidence type="ECO:0000256" key="1">
    <source>
        <dbReference type="ARBA" id="ARBA00022603"/>
    </source>
</evidence>
<evidence type="ECO:0000256" key="4">
    <source>
        <dbReference type="ARBA" id="ARBA00022842"/>
    </source>
</evidence>
<reference evidence="5" key="1">
    <citation type="submission" date="2021-01" db="UniProtKB">
        <authorList>
            <consortium name="EnsemblPlants"/>
        </authorList>
    </citation>
    <scope>IDENTIFICATION</scope>
</reference>
<keyword evidence="2" id="KW-0808">Transferase</keyword>
<dbReference type="InterPro" id="IPR029063">
    <property type="entry name" value="SAM-dependent_MTases_sf"/>
</dbReference>
<accession>A0A7N0ZR22</accession>
<keyword evidence="6" id="KW-1185">Reference proteome</keyword>
<dbReference type="AlphaFoldDB" id="A0A7N0ZR22"/>
<organism evidence="5 6">
    <name type="scientific">Kalanchoe fedtschenkoi</name>
    <name type="common">Lavender scallops</name>
    <name type="synonym">South American air plant</name>
    <dbReference type="NCBI Taxonomy" id="63787"/>
    <lineage>
        <taxon>Eukaryota</taxon>
        <taxon>Viridiplantae</taxon>
        <taxon>Streptophyta</taxon>
        <taxon>Embryophyta</taxon>
        <taxon>Tracheophyta</taxon>
        <taxon>Spermatophyta</taxon>
        <taxon>Magnoliopsida</taxon>
        <taxon>eudicotyledons</taxon>
        <taxon>Gunneridae</taxon>
        <taxon>Pentapetalae</taxon>
        <taxon>Saxifragales</taxon>
        <taxon>Crassulaceae</taxon>
        <taxon>Kalanchoe</taxon>
    </lineage>
</organism>
<protein>
    <submittedName>
        <fullName evidence="5">Uncharacterized protein</fullName>
    </submittedName>
</protein>
<evidence type="ECO:0000256" key="3">
    <source>
        <dbReference type="ARBA" id="ARBA00022723"/>
    </source>
</evidence>